<dbReference type="GO" id="GO:0004861">
    <property type="term" value="F:cyclin-dependent protein serine/threonine kinase inhibitor activity"/>
    <property type="evidence" value="ECO:0007669"/>
    <property type="project" value="InterPro"/>
</dbReference>
<dbReference type="GO" id="GO:0005634">
    <property type="term" value="C:nucleus"/>
    <property type="evidence" value="ECO:0007669"/>
    <property type="project" value="InterPro"/>
</dbReference>
<dbReference type="AlphaFoldDB" id="A0A7L3L1R6"/>
<evidence type="ECO:0000313" key="4">
    <source>
        <dbReference type="EMBL" id="NXU47742.1"/>
    </source>
</evidence>
<evidence type="ECO:0000256" key="1">
    <source>
        <dbReference type="ARBA" id="ARBA00006726"/>
    </source>
</evidence>
<reference evidence="4 5" key="1">
    <citation type="submission" date="2019-09" db="EMBL/GenBank/DDBJ databases">
        <title>Bird 10,000 Genomes (B10K) Project - Family phase.</title>
        <authorList>
            <person name="Zhang G."/>
        </authorList>
    </citation>
    <scope>NUCLEOTIDE SEQUENCE [LARGE SCALE GENOMIC DNA]</scope>
    <source>
        <strain evidence="4">B10K-DU-029-46</strain>
    </source>
</reference>
<feature type="domain" description="Cyclin-dependent kinase inhibitor" evidence="3">
    <location>
        <begin position="8"/>
        <end position="54"/>
    </location>
</feature>
<dbReference type="GO" id="GO:0072331">
    <property type="term" value="P:signal transduction by p53 class mediator"/>
    <property type="evidence" value="ECO:0007669"/>
    <property type="project" value="InterPro"/>
</dbReference>
<keyword evidence="2" id="KW-0649">Protein kinase inhibitor</keyword>
<gene>
    <name evidence="4" type="primary">Cdkn1a_0</name>
    <name evidence="4" type="ORF">TURVEL_R13123</name>
</gene>
<dbReference type="GO" id="GO:0006974">
    <property type="term" value="P:DNA damage response"/>
    <property type="evidence" value="ECO:0007669"/>
    <property type="project" value="TreeGrafter"/>
</dbReference>
<protein>
    <submittedName>
        <fullName evidence="4">CDN1A inhibitor</fullName>
    </submittedName>
</protein>
<evidence type="ECO:0000256" key="2">
    <source>
        <dbReference type="ARBA" id="ARBA00023013"/>
    </source>
</evidence>
<dbReference type="InterPro" id="IPR003175">
    <property type="entry name" value="CDI_dom"/>
</dbReference>
<sequence length="54" mass="6542">CSSKLCRNLFGPVDHQQLQEDLEEMLKQQLEEAQQRWNFDFLTETPLEGQFKWE</sequence>
<keyword evidence="5" id="KW-1185">Reference proteome</keyword>
<dbReference type="EMBL" id="VZTY01002180">
    <property type="protein sequence ID" value="NXU47742.1"/>
    <property type="molecule type" value="Genomic_DNA"/>
</dbReference>
<proteinExistence type="inferred from homology"/>
<dbReference type="Pfam" id="PF02234">
    <property type="entry name" value="CDI"/>
    <property type="match status" value="1"/>
</dbReference>
<organism evidence="4 5">
    <name type="scientific">Turnix velox</name>
    <name type="common">Little buttonquail</name>
    <dbReference type="NCBI Taxonomy" id="2529409"/>
    <lineage>
        <taxon>Eukaryota</taxon>
        <taxon>Metazoa</taxon>
        <taxon>Chordata</taxon>
        <taxon>Craniata</taxon>
        <taxon>Vertebrata</taxon>
        <taxon>Euteleostomi</taxon>
        <taxon>Archelosauria</taxon>
        <taxon>Archosauria</taxon>
        <taxon>Dinosauria</taxon>
        <taxon>Saurischia</taxon>
        <taxon>Theropoda</taxon>
        <taxon>Coelurosauria</taxon>
        <taxon>Aves</taxon>
        <taxon>Neognathae</taxon>
        <taxon>Neoaves</taxon>
        <taxon>Charadriiformes</taxon>
        <taxon>Turnicidae</taxon>
        <taxon>Turnix</taxon>
    </lineage>
</organism>
<dbReference type="PANTHER" id="PTHR46778">
    <property type="entry name" value="CYCLIN-DEPENDENT KINASE INHIBITOR 1-RELATED"/>
    <property type="match status" value="1"/>
</dbReference>
<dbReference type="GO" id="GO:2000045">
    <property type="term" value="P:regulation of G1/S transition of mitotic cell cycle"/>
    <property type="evidence" value="ECO:0007669"/>
    <property type="project" value="TreeGrafter"/>
</dbReference>
<comment type="similarity">
    <text evidence="1">Belongs to the CDI family.</text>
</comment>
<dbReference type="InterPro" id="IPR044898">
    <property type="entry name" value="CDI_dom_sf"/>
</dbReference>
<dbReference type="InterPro" id="IPR029841">
    <property type="entry name" value="CDKN1A"/>
</dbReference>
<evidence type="ECO:0000313" key="5">
    <source>
        <dbReference type="Proteomes" id="UP000582182"/>
    </source>
</evidence>
<evidence type="ECO:0000259" key="3">
    <source>
        <dbReference type="Pfam" id="PF02234"/>
    </source>
</evidence>
<dbReference type="Proteomes" id="UP000582182">
    <property type="component" value="Unassembled WGS sequence"/>
</dbReference>
<name>A0A7L3L1R6_9CHAR</name>
<accession>A0A7L3L1R6</accession>
<dbReference type="Gene3D" id="4.10.365.10">
    <property type="entry name" value="p27"/>
    <property type="match status" value="1"/>
</dbReference>
<feature type="non-terminal residue" evidence="4">
    <location>
        <position position="1"/>
    </location>
</feature>
<dbReference type="PANTHER" id="PTHR46778:SF1">
    <property type="entry name" value="CYCLIN-DEPENDENT KINASE INHIBITOR 1"/>
    <property type="match status" value="1"/>
</dbReference>
<comment type="caution">
    <text evidence="4">The sequence shown here is derived from an EMBL/GenBank/DDBJ whole genome shotgun (WGS) entry which is preliminary data.</text>
</comment>
<feature type="non-terminal residue" evidence="4">
    <location>
        <position position="54"/>
    </location>
</feature>
<dbReference type="OrthoDB" id="9940972at2759"/>
<dbReference type="GO" id="GO:0000307">
    <property type="term" value="C:cyclin-dependent protein kinase holoenzyme complex"/>
    <property type="evidence" value="ECO:0007669"/>
    <property type="project" value="TreeGrafter"/>
</dbReference>